<dbReference type="PANTHER" id="PTHR34380:SF2">
    <property type="entry name" value="OS01G0656900 PROTEIN"/>
    <property type="match status" value="1"/>
</dbReference>
<protein>
    <submittedName>
        <fullName evidence="2">Uncharacterized protein</fullName>
    </submittedName>
</protein>
<feature type="region of interest" description="Disordered" evidence="1">
    <location>
        <begin position="1"/>
        <end position="32"/>
    </location>
</feature>
<evidence type="ECO:0000313" key="2">
    <source>
        <dbReference type="EMBL" id="KAF8695894.1"/>
    </source>
</evidence>
<evidence type="ECO:0000256" key="1">
    <source>
        <dbReference type="SAM" id="MobiDB-lite"/>
    </source>
</evidence>
<name>A0A835BEG8_9POAL</name>
<evidence type="ECO:0000313" key="3">
    <source>
        <dbReference type="Proteomes" id="UP000636709"/>
    </source>
</evidence>
<comment type="caution">
    <text evidence="2">The sequence shown here is derived from an EMBL/GenBank/DDBJ whole genome shotgun (WGS) entry which is preliminary data.</text>
</comment>
<organism evidence="2 3">
    <name type="scientific">Digitaria exilis</name>
    <dbReference type="NCBI Taxonomy" id="1010633"/>
    <lineage>
        <taxon>Eukaryota</taxon>
        <taxon>Viridiplantae</taxon>
        <taxon>Streptophyta</taxon>
        <taxon>Embryophyta</taxon>
        <taxon>Tracheophyta</taxon>
        <taxon>Spermatophyta</taxon>
        <taxon>Magnoliopsida</taxon>
        <taxon>Liliopsida</taxon>
        <taxon>Poales</taxon>
        <taxon>Poaceae</taxon>
        <taxon>PACMAD clade</taxon>
        <taxon>Panicoideae</taxon>
        <taxon>Panicodae</taxon>
        <taxon>Paniceae</taxon>
        <taxon>Anthephorinae</taxon>
        <taxon>Digitaria</taxon>
    </lineage>
</organism>
<accession>A0A835BEG8</accession>
<keyword evidence="3" id="KW-1185">Reference proteome</keyword>
<reference evidence="2" key="1">
    <citation type="submission" date="2020-07" db="EMBL/GenBank/DDBJ databases">
        <title>Genome sequence and genetic diversity analysis of an under-domesticated orphan crop, white fonio (Digitaria exilis).</title>
        <authorList>
            <person name="Bennetzen J.L."/>
            <person name="Chen S."/>
            <person name="Ma X."/>
            <person name="Wang X."/>
            <person name="Yssel A.E.J."/>
            <person name="Chaluvadi S.R."/>
            <person name="Johnson M."/>
            <person name="Gangashetty P."/>
            <person name="Hamidou F."/>
            <person name="Sanogo M.D."/>
            <person name="Zwaenepoel A."/>
            <person name="Wallace J."/>
            <person name="Van De Peer Y."/>
            <person name="Van Deynze A."/>
        </authorList>
    </citation>
    <scope>NUCLEOTIDE SEQUENCE</scope>
    <source>
        <tissue evidence="2">Leaves</tissue>
    </source>
</reference>
<sequence>MPTPPPIDSAVGNKVDGSQDGSKIGGERGSAACPPFQIVESARARAETPKGHAGSPLDASTSSVLNIIREQGKTIGGMQKVNGPLETGGIVEKACVVSRAIRKQQETQGQVLKADVLPATNGIGQQSGKLSMCQNREVGDGGRLMSSDKPVSASLQPNNQLTLHSELVPAHSSLATSLQPNNQLMLLSEEMPVESSLPSSVTDHWNFAPDVFLSCLENNEICMQAACALLRQRKLTIQGGRSGCTKFSKSDALRVTTLVEFLLDGNRQGPLKRTYEELVKHDSGGIDLLKRVALNFSEQLFSIFKNKEDPYFQ</sequence>
<dbReference type="EMBL" id="JACEFO010001882">
    <property type="protein sequence ID" value="KAF8695894.1"/>
    <property type="molecule type" value="Genomic_DNA"/>
</dbReference>
<dbReference type="Proteomes" id="UP000636709">
    <property type="component" value="Unassembled WGS sequence"/>
</dbReference>
<proteinExistence type="predicted"/>
<dbReference type="PANTHER" id="PTHR34380">
    <property type="entry name" value="BNAA03G12380D PROTEIN"/>
    <property type="match status" value="1"/>
</dbReference>
<dbReference type="OrthoDB" id="1899721at2759"/>
<gene>
    <name evidence="2" type="ORF">HU200_036770</name>
</gene>
<dbReference type="AlphaFoldDB" id="A0A835BEG8"/>